<name>A0ABN2ME40_9ACTN</name>
<dbReference type="Proteomes" id="UP001500218">
    <property type="component" value="Unassembled WGS sequence"/>
</dbReference>
<feature type="compositionally biased region" description="Polar residues" evidence="1">
    <location>
        <begin position="342"/>
        <end position="355"/>
    </location>
</feature>
<reference evidence="2 3" key="1">
    <citation type="journal article" date="2019" name="Int. J. Syst. Evol. Microbiol.">
        <title>The Global Catalogue of Microorganisms (GCM) 10K type strain sequencing project: providing services to taxonomists for standard genome sequencing and annotation.</title>
        <authorList>
            <consortium name="The Broad Institute Genomics Platform"/>
            <consortium name="The Broad Institute Genome Sequencing Center for Infectious Disease"/>
            <person name="Wu L."/>
            <person name="Ma J."/>
        </authorList>
    </citation>
    <scope>NUCLEOTIDE SEQUENCE [LARGE SCALE GENOMIC DNA]</scope>
    <source>
        <strain evidence="2 3">JCM 13250</strain>
    </source>
</reference>
<evidence type="ECO:0000256" key="1">
    <source>
        <dbReference type="SAM" id="MobiDB-lite"/>
    </source>
</evidence>
<dbReference type="RefSeq" id="WP_344137026.1">
    <property type="nucleotide sequence ID" value="NZ_BAAALT010000198.1"/>
</dbReference>
<feature type="region of interest" description="Disordered" evidence="1">
    <location>
        <begin position="315"/>
        <end position="355"/>
    </location>
</feature>
<comment type="caution">
    <text evidence="2">The sequence shown here is derived from an EMBL/GenBank/DDBJ whole genome shotgun (WGS) entry which is preliminary data.</text>
</comment>
<dbReference type="InterPro" id="IPR050627">
    <property type="entry name" value="Nitroreductase/BluB"/>
</dbReference>
<evidence type="ECO:0000313" key="2">
    <source>
        <dbReference type="EMBL" id="GAA1823065.1"/>
    </source>
</evidence>
<accession>A0ABN2ME40</accession>
<organism evidence="2 3">
    <name type="scientific">Luedemannella flava</name>
    <dbReference type="NCBI Taxonomy" id="349316"/>
    <lineage>
        <taxon>Bacteria</taxon>
        <taxon>Bacillati</taxon>
        <taxon>Actinomycetota</taxon>
        <taxon>Actinomycetes</taxon>
        <taxon>Micromonosporales</taxon>
        <taxon>Micromonosporaceae</taxon>
        <taxon>Luedemannella</taxon>
    </lineage>
</organism>
<dbReference type="Gene3D" id="3.40.109.10">
    <property type="entry name" value="NADH Oxidase"/>
    <property type="match status" value="1"/>
</dbReference>
<keyword evidence="3" id="KW-1185">Reference proteome</keyword>
<gene>
    <name evidence="2" type="ORF">GCM10009682_49230</name>
</gene>
<proteinExistence type="predicted"/>
<sequence>MSLSNQAGHLRWAAHTALRAPSVFNSQPWRWRVSDDAVELWADRDRRLTALDPDGLLLGVSCGAALHHLRTALAADGDEALVERLPEPASPDLLARVTLRGRSVRAASEIDVARYTVIARRRTDRRPVANVPLDPSTVARLCDAAEAEGAHLLILRPDAARMLGAIATAAARAEFNDAGFLADLAAWTRRDAHTADGMPAINVPYGHDRVVPMRDFAITDRRAPAERRTLDRYATYAVLWGDEDGPLSWLRAGEALSAVLLDGTVEGLAMSPVSTVVEVDGARAALRNLLPARGAPYLALRLGYPVSAVNEEDPCTGRLPAGRRIEMDTAPARTGVPRSDSPVHTTRTGPSALAS</sequence>
<dbReference type="PANTHER" id="PTHR23026">
    <property type="entry name" value="NADPH NITROREDUCTASE"/>
    <property type="match status" value="1"/>
</dbReference>
<dbReference type="PANTHER" id="PTHR23026:SF123">
    <property type="entry name" value="NAD(P)H NITROREDUCTASE RV3131-RELATED"/>
    <property type="match status" value="1"/>
</dbReference>
<evidence type="ECO:0000313" key="3">
    <source>
        <dbReference type="Proteomes" id="UP001500218"/>
    </source>
</evidence>
<dbReference type="NCBIfam" id="NF047509">
    <property type="entry name" value="Rv3131_FMN_oxido"/>
    <property type="match status" value="1"/>
</dbReference>
<dbReference type="SUPFAM" id="SSF55469">
    <property type="entry name" value="FMN-dependent nitroreductase-like"/>
    <property type="match status" value="1"/>
</dbReference>
<protein>
    <submittedName>
        <fullName evidence="2">NAD(P)H nitroreductase</fullName>
    </submittedName>
</protein>
<dbReference type="InterPro" id="IPR000415">
    <property type="entry name" value="Nitroreductase-like"/>
</dbReference>
<dbReference type="EMBL" id="BAAALT010000198">
    <property type="protein sequence ID" value="GAA1823065.1"/>
    <property type="molecule type" value="Genomic_DNA"/>
</dbReference>